<evidence type="ECO:0000259" key="10">
    <source>
        <dbReference type="PROSITE" id="PS51721"/>
    </source>
</evidence>
<evidence type="ECO:0000256" key="4">
    <source>
        <dbReference type="ARBA" id="ARBA00022741"/>
    </source>
</evidence>
<dbReference type="InterPro" id="IPR023179">
    <property type="entry name" value="GTP-bd_ortho_bundle_sf"/>
</dbReference>
<dbReference type="Pfam" id="PF08701">
    <property type="entry name" value="GN3L_Grn1"/>
    <property type="match status" value="1"/>
</dbReference>
<dbReference type="AlphaFoldDB" id="A0A1E3PM66"/>
<evidence type="ECO:0000256" key="3">
    <source>
        <dbReference type="ARBA" id="ARBA00022517"/>
    </source>
</evidence>
<dbReference type="Gene3D" id="3.40.50.300">
    <property type="entry name" value="P-loop containing nucleotide triphosphate hydrolases"/>
    <property type="match status" value="1"/>
</dbReference>
<proteinExistence type="predicted"/>
<dbReference type="PROSITE" id="PS51721">
    <property type="entry name" value="G_CP"/>
    <property type="match status" value="1"/>
</dbReference>
<organism evidence="11 12">
    <name type="scientific">Nadsonia fulvescens var. elongata DSM 6958</name>
    <dbReference type="NCBI Taxonomy" id="857566"/>
    <lineage>
        <taxon>Eukaryota</taxon>
        <taxon>Fungi</taxon>
        <taxon>Dikarya</taxon>
        <taxon>Ascomycota</taxon>
        <taxon>Saccharomycotina</taxon>
        <taxon>Dipodascomycetes</taxon>
        <taxon>Dipodascales</taxon>
        <taxon>Dipodascales incertae sedis</taxon>
        <taxon>Nadsonia</taxon>
    </lineage>
</organism>
<evidence type="ECO:0000256" key="5">
    <source>
        <dbReference type="ARBA" id="ARBA00022927"/>
    </source>
</evidence>
<keyword evidence="3" id="KW-0690">Ribosome biogenesis</keyword>
<feature type="compositionally biased region" description="Basic residues" evidence="9">
    <location>
        <begin position="21"/>
        <end position="34"/>
    </location>
</feature>
<accession>A0A1E3PM66</accession>
<dbReference type="GO" id="GO:0042273">
    <property type="term" value="P:ribosomal large subunit biogenesis"/>
    <property type="evidence" value="ECO:0007669"/>
    <property type="project" value="UniProtKB-ARBA"/>
</dbReference>
<dbReference type="PANTHER" id="PTHR11089">
    <property type="entry name" value="GTP-BINDING PROTEIN-RELATED"/>
    <property type="match status" value="1"/>
</dbReference>
<dbReference type="InterPro" id="IPR030378">
    <property type="entry name" value="G_CP_dom"/>
</dbReference>
<dbReference type="EMBL" id="KV454408">
    <property type="protein sequence ID" value="ODQ66519.1"/>
    <property type="molecule type" value="Genomic_DNA"/>
</dbReference>
<keyword evidence="4" id="KW-0547">Nucleotide-binding</keyword>
<sequence length="525" mass="57804">MKVSKPTSKRRSTKMVEGLKKKSAAHQRKQKKLAKKDVTWRSKHKKDPGIPSSFPYKDRILEEIEEKRRQDLAAKEQKKVETQAKRALARAQGIDIEEEMEDDEATANPLAALLASAQAAAKVYEGVDEEDQDIDRMEDDSDEEVVEYDIDFEEGDESGSSNDTSRRTFDKIYKKVVDAADVILYVLDARDPEGTRSKQVESAVLSNPSKRMIFIINKIDLVPADVLKKWLDHLRLSFPTLPLRASTPAANAQVFANKSLTQQATSGALLNALKTYASASHLKRSIIVGVVGYPNVGKSSVINSLTRQHGYNQNKPVACPVGAQAGVTTSLREVKVDNKLKILDSPGIVFPSEGKIKRSVVEEQARLILLNALPPKQIEDAQPAVSLLLKRLRKNPDLWARLKETYDLPSLIETTHKDLVTGFLVHVARKTGRLGKGGIPNLASAATVVVTDWRDGRIAGWNLPKAPVEGDVENTAADAHATSLSTNNSLTGTIAPKKQADHKEIVSQWSAEFSLAGLWAGNFEE</sequence>
<keyword evidence="12" id="KW-1185">Reference proteome</keyword>
<feature type="region of interest" description="Disordered" evidence="9">
    <location>
        <begin position="1"/>
        <end position="55"/>
    </location>
</feature>
<dbReference type="GO" id="GO:0015031">
    <property type="term" value="P:protein transport"/>
    <property type="evidence" value="ECO:0007669"/>
    <property type="project" value="UniProtKB-KW"/>
</dbReference>
<dbReference type="GO" id="GO:0006364">
    <property type="term" value="P:rRNA processing"/>
    <property type="evidence" value="ECO:0007669"/>
    <property type="project" value="EnsemblFungi"/>
</dbReference>
<dbReference type="GO" id="GO:0030684">
    <property type="term" value="C:preribosome"/>
    <property type="evidence" value="ECO:0007669"/>
    <property type="project" value="EnsemblFungi"/>
</dbReference>
<dbReference type="InterPro" id="IPR006073">
    <property type="entry name" value="GTP-bd"/>
</dbReference>
<dbReference type="FunFam" id="3.40.50.300:FF:000844">
    <property type="entry name" value="Nuclear GTP-binding protein NUG1"/>
    <property type="match status" value="1"/>
</dbReference>
<dbReference type="Gene3D" id="1.10.1580.10">
    <property type="match status" value="1"/>
</dbReference>
<evidence type="ECO:0000256" key="9">
    <source>
        <dbReference type="SAM" id="MobiDB-lite"/>
    </source>
</evidence>
<dbReference type="GO" id="GO:0005525">
    <property type="term" value="F:GTP binding"/>
    <property type="evidence" value="ECO:0007669"/>
    <property type="project" value="UniProtKB-KW"/>
</dbReference>
<dbReference type="InterPro" id="IPR027417">
    <property type="entry name" value="P-loop_NTPase"/>
</dbReference>
<dbReference type="OrthoDB" id="10266128at2759"/>
<dbReference type="CDD" id="cd04178">
    <property type="entry name" value="Nucleostemin_like"/>
    <property type="match status" value="1"/>
</dbReference>
<dbReference type="PANTHER" id="PTHR11089:SF30">
    <property type="entry name" value="GUANINE NUCLEOTIDE-BINDING PROTEIN-LIKE 3 HOMOLOG"/>
    <property type="match status" value="1"/>
</dbReference>
<keyword evidence="5" id="KW-0653">Protein transport</keyword>
<feature type="coiled-coil region" evidence="8">
    <location>
        <begin position="61"/>
        <end position="92"/>
    </location>
</feature>
<dbReference type="InterPro" id="IPR014813">
    <property type="entry name" value="Gnl3_N_dom"/>
</dbReference>
<dbReference type="InterPro" id="IPR050755">
    <property type="entry name" value="TRAFAC_YlqF/YawG_RiboMat"/>
</dbReference>
<protein>
    <recommendedName>
        <fullName evidence="10">CP-type G domain-containing protein</fullName>
    </recommendedName>
</protein>
<evidence type="ECO:0000256" key="1">
    <source>
        <dbReference type="ARBA" id="ARBA00004123"/>
    </source>
</evidence>
<feature type="domain" description="CP-type G" evidence="10">
    <location>
        <begin position="169"/>
        <end position="351"/>
    </location>
</feature>
<keyword evidence="7" id="KW-0539">Nucleus</keyword>
<evidence type="ECO:0000313" key="11">
    <source>
        <dbReference type="EMBL" id="ODQ66519.1"/>
    </source>
</evidence>
<keyword evidence="2" id="KW-0813">Transport</keyword>
<comment type="subcellular location">
    <subcellularLocation>
        <location evidence="1">Nucleus</location>
    </subcellularLocation>
</comment>
<dbReference type="Proteomes" id="UP000095009">
    <property type="component" value="Unassembled WGS sequence"/>
</dbReference>
<dbReference type="GO" id="GO:0005730">
    <property type="term" value="C:nucleolus"/>
    <property type="evidence" value="ECO:0007669"/>
    <property type="project" value="EnsemblFungi"/>
</dbReference>
<gene>
    <name evidence="11" type="ORF">NADFUDRAFT_41158</name>
</gene>
<evidence type="ECO:0000256" key="7">
    <source>
        <dbReference type="ARBA" id="ARBA00023242"/>
    </source>
</evidence>
<evidence type="ECO:0000256" key="2">
    <source>
        <dbReference type="ARBA" id="ARBA00022448"/>
    </source>
</evidence>
<dbReference type="Pfam" id="PF01926">
    <property type="entry name" value="MMR_HSR1"/>
    <property type="match status" value="1"/>
</dbReference>
<reference evidence="11 12" key="1">
    <citation type="journal article" date="2016" name="Proc. Natl. Acad. Sci. U.S.A.">
        <title>Comparative genomics of biotechnologically important yeasts.</title>
        <authorList>
            <person name="Riley R."/>
            <person name="Haridas S."/>
            <person name="Wolfe K.H."/>
            <person name="Lopes M.R."/>
            <person name="Hittinger C.T."/>
            <person name="Goeker M."/>
            <person name="Salamov A.A."/>
            <person name="Wisecaver J.H."/>
            <person name="Long T.M."/>
            <person name="Calvey C.H."/>
            <person name="Aerts A.L."/>
            <person name="Barry K.W."/>
            <person name="Choi C."/>
            <person name="Clum A."/>
            <person name="Coughlan A.Y."/>
            <person name="Deshpande S."/>
            <person name="Douglass A.P."/>
            <person name="Hanson S.J."/>
            <person name="Klenk H.-P."/>
            <person name="LaButti K.M."/>
            <person name="Lapidus A."/>
            <person name="Lindquist E.A."/>
            <person name="Lipzen A.M."/>
            <person name="Meier-Kolthoff J.P."/>
            <person name="Ohm R.A."/>
            <person name="Otillar R.P."/>
            <person name="Pangilinan J.L."/>
            <person name="Peng Y."/>
            <person name="Rokas A."/>
            <person name="Rosa C.A."/>
            <person name="Scheuner C."/>
            <person name="Sibirny A.A."/>
            <person name="Slot J.C."/>
            <person name="Stielow J.B."/>
            <person name="Sun H."/>
            <person name="Kurtzman C.P."/>
            <person name="Blackwell M."/>
            <person name="Grigoriev I.V."/>
            <person name="Jeffries T.W."/>
        </authorList>
    </citation>
    <scope>NUCLEOTIDE SEQUENCE [LARGE SCALE GENOMIC DNA]</scope>
    <source>
        <strain evidence="11 12">DSM 6958</strain>
    </source>
</reference>
<keyword evidence="6" id="KW-0342">GTP-binding</keyword>
<name>A0A1E3PM66_9ASCO</name>
<evidence type="ECO:0000313" key="12">
    <source>
        <dbReference type="Proteomes" id="UP000095009"/>
    </source>
</evidence>
<dbReference type="STRING" id="857566.A0A1E3PM66"/>
<dbReference type="FunFam" id="1.10.1580.10:FF:000006">
    <property type="entry name" value="Nuclear GTP-binding protein NUG1"/>
    <property type="match status" value="1"/>
</dbReference>
<evidence type="ECO:0000256" key="6">
    <source>
        <dbReference type="ARBA" id="ARBA00023134"/>
    </source>
</evidence>
<evidence type="ECO:0000256" key="8">
    <source>
        <dbReference type="SAM" id="Coils"/>
    </source>
</evidence>
<keyword evidence="8" id="KW-0175">Coiled coil</keyword>
<dbReference type="SUPFAM" id="SSF52540">
    <property type="entry name" value="P-loop containing nucleoside triphosphate hydrolases"/>
    <property type="match status" value="1"/>
</dbReference>